<evidence type="ECO:0000313" key="3">
    <source>
        <dbReference type="Proteomes" id="UP000186868"/>
    </source>
</evidence>
<dbReference type="Proteomes" id="UP000186868">
    <property type="component" value="Unassembled WGS sequence"/>
</dbReference>
<name>A0A1U7HIX8_9CYAN</name>
<keyword evidence="1" id="KW-0472">Membrane</keyword>
<organism evidence="2 3">
    <name type="scientific">Hydrococcus rivularis NIES-593</name>
    <dbReference type="NCBI Taxonomy" id="1921803"/>
    <lineage>
        <taxon>Bacteria</taxon>
        <taxon>Bacillati</taxon>
        <taxon>Cyanobacteriota</taxon>
        <taxon>Cyanophyceae</taxon>
        <taxon>Pleurocapsales</taxon>
        <taxon>Hydrococcaceae</taxon>
        <taxon>Hydrococcus</taxon>
    </lineage>
</organism>
<feature type="transmembrane region" description="Helical" evidence="1">
    <location>
        <begin position="28"/>
        <end position="57"/>
    </location>
</feature>
<keyword evidence="1" id="KW-0812">Transmembrane</keyword>
<reference evidence="2 3" key="1">
    <citation type="submission" date="2016-11" db="EMBL/GenBank/DDBJ databases">
        <title>Draft Genome Sequences of Nine Cyanobacterial Strains from Diverse Habitats.</title>
        <authorList>
            <person name="Zhu T."/>
            <person name="Hou S."/>
            <person name="Lu X."/>
            <person name="Hess W.R."/>
        </authorList>
    </citation>
    <scope>NUCLEOTIDE SEQUENCE [LARGE SCALE GENOMIC DNA]</scope>
    <source>
        <strain evidence="2 3">NIES-593</strain>
    </source>
</reference>
<evidence type="ECO:0000313" key="2">
    <source>
        <dbReference type="EMBL" id="OKH23546.1"/>
    </source>
</evidence>
<dbReference type="AlphaFoldDB" id="A0A1U7HIX8"/>
<protein>
    <submittedName>
        <fullName evidence="2">Uncharacterized protein</fullName>
    </submittedName>
</protein>
<dbReference type="EMBL" id="MRCB01000009">
    <property type="protein sequence ID" value="OKH23546.1"/>
    <property type="molecule type" value="Genomic_DNA"/>
</dbReference>
<accession>A0A1U7HIX8</accession>
<dbReference type="RefSeq" id="WP_073599443.1">
    <property type="nucleotide sequence ID" value="NZ_MRCB01000009.1"/>
</dbReference>
<gene>
    <name evidence="2" type="ORF">NIES593_10005</name>
</gene>
<keyword evidence="3" id="KW-1185">Reference proteome</keyword>
<sequence length="78" mass="8812">MIVDRSHPQLLFLFGRGEKNVDCENLKIGSSVCVSACVSFTTKMIALLVILVICALARDDRRAIAQRPEKSYWQENSR</sequence>
<comment type="caution">
    <text evidence="2">The sequence shown here is derived from an EMBL/GenBank/DDBJ whole genome shotgun (WGS) entry which is preliminary data.</text>
</comment>
<keyword evidence="1" id="KW-1133">Transmembrane helix</keyword>
<evidence type="ECO:0000256" key="1">
    <source>
        <dbReference type="SAM" id="Phobius"/>
    </source>
</evidence>
<proteinExistence type="predicted"/>